<evidence type="ECO:0000256" key="11">
    <source>
        <dbReference type="SAM" id="MobiDB-lite"/>
    </source>
</evidence>
<comment type="caution">
    <text evidence="13">The sequence shown here is derived from an EMBL/GenBank/DDBJ whole genome shotgun (WGS) entry which is preliminary data.</text>
</comment>
<evidence type="ECO:0000259" key="12">
    <source>
        <dbReference type="Pfam" id="PF02463"/>
    </source>
</evidence>
<keyword evidence="4" id="KW-0547">Nucleotide-binding</keyword>
<dbReference type="PANTHER" id="PTHR11059:SF0">
    <property type="entry name" value="DNA REPAIR PROTEIN RECN"/>
    <property type="match status" value="1"/>
</dbReference>
<comment type="similarity">
    <text evidence="2 9">Belongs to the RecN family.</text>
</comment>
<dbReference type="SUPFAM" id="SSF52540">
    <property type="entry name" value="P-loop containing nucleoside triphosphate hydrolases"/>
    <property type="match status" value="2"/>
</dbReference>
<keyword evidence="14" id="KW-1185">Reference proteome</keyword>
<gene>
    <name evidence="13" type="ORF">C7379_10776</name>
</gene>
<evidence type="ECO:0000256" key="3">
    <source>
        <dbReference type="ARBA" id="ARBA00021315"/>
    </source>
</evidence>
<reference evidence="13 14" key="1">
    <citation type="submission" date="2018-05" db="EMBL/GenBank/DDBJ databases">
        <title>Genomic Encyclopedia of Type Strains, Phase IV (KMG-IV): sequencing the most valuable type-strain genomes for metagenomic binning, comparative biology and taxonomic classification.</title>
        <authorList>
            <person name="Goeker M."/>
        </authorList>
    </citation>
    <scope>NUCLEOTIDE SEQUENCE [LARGE SCALE GENOMIC DNA]</scope>
    <source>
        <strain evidence="13 14">DSM 100333</strain>
    </source>
</reference>
<sequence length="573" mass="64249">MLKQLHVKNFTLIDQLDIDLHQGFSVITGETGAGKSIILGALHLLLGQRADCKQIKAGKDKCVVEAHFDLSNYNMESFFNENDIDFEPQDCIVRREVNSNGKSRAFINDTPVSLNTMRELGEQLIDIHSQHQSLLLQKSDFQLNVVDIMAKDGKIMGAYRKAFDDYRHAQEAYKSFEDSYKQNQENEEFLRFQYTELDNAKLSQGEQEETERQIKTLTHAEDIKTGLYTAFNCLSGETVGALDQLRNGIDELEKIANLCDGLDELTTRLNSAYIELKDIAGEIETRTDNISYDPQLLQSLTERIDLIYSLERKFHTDTVEELIKKRDDLLSELDGIENGTERLQELKKKMDDTHRQCVAEADKLTKARKEAAALVEREMKARLAPLGIPNVKFAIKFERKALSPMGADSVSFLFNANGSESLQPISQVASGGEIARIMLSLKAMISGAVKLPTIIFDEIDTGVSGRIAEKMARIMREMGNNNRQVISITHLPQIAALGNVHYKVSKTDSPRGTVSHMRQLNEDERTIELAQMLSGSDVSEAAMENARTLLRNGSETAKQACQDTPHTVGVTQN</sequence>
<evidence type="ECO:0000256" key="2">
    <source>
        <dbReference type="ARBA" id="ARBA00009441"/>
    </source>
</evidence>
<feature type="coiled-coil region" evidence="10">
    <location>
        <begin position="319"/>
        <end position="356"/>
    </location>
</feature>
<dbReference type="GO" id="GO:0005524">
    <property type="term" value="F:ATP binding"/>
    <property type="evidence" value="ECO:0007669"/>
    <property type="project" value="UniProtKB-KW"/>
</dbReference>
<evidence type="ECO:0000256" key="7">
    <source>
        <dbReference type="ARBA" id="ARBA00023204"/>
    </source>
</evidence>
<keyword evidence="7 9" id="KW-0234">DNA repair</keyword>
<dbReference type="GO" id="GO:0006310">
    <property type="term" value="P:DNA recombination"/>
    <property type="evidence" value="ECO:0007669"/>
    <property type="project" value="InterPro"/>
</dbReference>
<dbReference type="GO" id="GO:0009432">
    <property type="term" value="P:SOS response"/>
    <property type="evidence" value="ECO:0007669"/>
    <property type="project" value="TreeGrafter"/>
</dbReference>
<dbReference type="OrthoDB" id="9806954at2"/>
<dbReference type="Gene3D" id="3.40.50.300">
    <property type="entry name" value="P-loop containing nucleotide triphosphate hydrolases"/>
    <property type="match status" value="2"/>
</dbReference>
<dbReference type="FunFam" id="3.40.50.300:FF:000319">
    <property type="entry name" value="DNA repair protein RecN"/>
    <property type="match status" value="1"/>
</dbReference>
<organism evidence="13 14">
    <name type="scientific">Hallella colorans</name>
    <dbReference type="NCBI Taxonomy" id="1703337"/>
    <lineage>
        <taxon>Bacteria</taxon>
        <taxon>Pseudomonadati</taxon>
        <taxon>Bacteroidota</taxon>
        <taxon>Bacteroidia</taxon>
        <taxon>Bacteroidales</taxon>
        <taxon>Prevotellaceae</taxon>
        <taxon>Hallella</taxon>
    </lineage>
</organism>
<evidence type="ECO:0000256" key="6">
    <source>
        <dbReference type="ARBA" id="ARBA00022840"/>
    </source>
</evidence>
<keyword evidence="10" id="KW-0175">Coiled coil</keyword>
<accession>A0A2U0UBU4</accession>
<evidence type="ECO:0000256" key="1">
    <source>
        <dbReference type="ARBA" id="ARBA00003618"/>
    </source>
</evidence>
<dbReference type="Proteomes" id="UP000245870">
    <property type="component" value="Unassembled WGS sequence"/>
</dbReference>
<feature type="domain" description="RecF/RecN/SMC N-terminal" evidence="12">
    <location>
        <begin position="1"/>
        <end position="507"/>
    </location>
</feature>
<dbReference type="PIRSF" id="PIRSF003128">
    <property type="entry name" value="RecN"/>
    <property type="match status" value="1"/>
</dbReference>
<protein>
    <recommendedName>
        <fullName evidence="3 9">DNA repair protein RecN</fullName>
    </recommendedName>
    <alternativeName>
        <fullName evidence="8 9">Recombination protein N</fullName>
    </alternativeName>
</protein>
<feature type="region of interest" description="Disordered" evidence="11">
    <location>
        <begin position="554"/>
        <end position="573"/>
    </location>
</feature>
<dbReference type="EMBL" id="QENY01000007">
    <property type="protein sequence ID" value="PVX55097.1"/>
    <property type="molecule type" value="Genomic_DNA"/>
</dbReference>
<evidence type="ECO:0000256" key="9">
    <source>
        <dbReference type="PIRNR" id="PIRNR003128"/>
    </source>
</evidence>
<evidence type="ECO:0000256" key="10">
    <source>
        <dbReference type="SAM" id="Coils"/>
    </source>
</evidence>
<dbReference type="RefSeq" id="WP_116616332.1">
    <property type="nucleotide sequence ID" value="NZ_QENY01000007.1"/>
</dbReference>
<evidence type="ECO:0000313" key="13">
    <source>
        <dbReference type="EMBL" id="PVX55097.1"/>
    </source>
</evidence>
<dbReference type="GO" id="GO:0006281">
    <property type="term" value="P:DNA repair"/>
    <property type="evidence" value="ECO:0007669"/>
    <property type="project" value="UniProtKB-KW"/>
</dbReference>
<keyword evidence="5 9" id="KW-0227">DNA damage</keyword>
<name>A0A2U0UBU4_9BACT</name>
<dbReference type="InterPro" id="IPR003395">
    <property type="entry name" value="RecF/RecN/SMC_N"/>
</dbReference>
<dbReference type="InterPro" id="IPR004604">
    <property type="entry name" value="DNA_recomb/repair_RecN"/>
</dbReference>
<proteinExistence type="inferred from homology"/>
<dbReference type="GO" id="GO:0043590">
    <property type="term" value="C:bacterial nucleoid"/>
    <property type="evidence" value="ECO:0007669"/>
    <property type="project" value="TreeGrafter"/>
</dbReference>
<dbReference type="CDD" id="cd03241">
    <property type="entry name" value="ABC_RecN"/>
    <property type="match status" value="2"/>
</dbReference>
<evidence type="ECO:0000256" key="5">
    <source>
        <dbReference type="ARBA" id="ARBA00022763"/>
    </source>
</evidence>
<dbReference type="Pfam" id="PF02463">
    <property type="entry name" value="SMC_N"/>
    <property type="match status" value="1"/>
</dbReference>
<evidence type="ECO:0000256" key="8">
    <source>
        <dbReference type="ARBA" id="ARBA00033408"/>
    </source>
</evidence>
<dbReference type="InterPro" id="IPR027417">
    <property type="entry name" value="P-loop_NTPase"/>
</dbReference>
<dbReference type="PANTHER" id="PTHR11059">
    <property type="entry name" value="DNA REPAIR PROTEIN RECN"/>
    <property type="match status" value="1"/>
</dbReference>
<evidence type="ECO:0000313" key="14">
    <source>
        <dbReference type="Proteomes" id="UP000245870"/>
    </source>
</evidence>
<comment type="function">
    <text evidence="1 9">May be involved in recombinational repair of damaged DNA.</text>
</comment>
<dbReference type="NCBIfam" id="TIGR00634">
    <property type="entry name" value="recN"/>
    <property type="match status" value="1"/>
</dbReference>
<dbReference type="NCBIfam" id="NF008121">
    <property type="entry name" value="PRK10869.1"/>
    <property type="match status" value="1"/>
</dbReference>
<dbReference type="AlphaFoldDB" id="A0A2U0UBU4"/>
<keyword evidence="6" id="KW-0067">ATP-binding</keyword>
<evidence type="ECO:0000256" key="4">
    <source>
        <dbReference type="ARBA" id="ARBA00022741"/>
    </source>
</evidence>